<dbReference type="InterPro" id="IPR003594">
    <property type="entry name" value="HATPase_dom"/>
</dbReference>
<keyword evidence="5" id="KW-0547">Nucleotide-binding</keyword>
<dbReference type="SUPFAM" id="SSF55874">
    <property type="entry name" value="ATPase domain of HSP90 chaperone/DNA topoisomerase II/histidine kinase"/>
    <property type="match status" value="1"/>
</dbReference>
<gene>
    <name evidence="11" type="ORF">GCM10007304_25610</name>
</gene>
<dbReference type="InterPro" id="IPR036890">
    <property type="entry name" value="HATPase_C_sf"/>
</dbReference>
<dbReference type="EC" id="2.7.13.3" evidence="2"/>
<dbReference type="GO" id="GO:0000155">
    <property type="term" value="F:phosphorelay sensor kinase activity"/>
    <property type="evidence" value="ECO:0007669"/>
    <property type="project" value="InterPro"/>
</dbReference>
<feature type="transmembrane region" description="Helical" evidence="9">
    <location>
        <begin position="37"/>
        <end position="53"/>
    </location>
</feature>
<sequence>MRALSLWLRQQPFVADCALAALLFALEVIGTVNADNTIAYLLVGIAVCAPVPWRRRLPLASAWAALTMAPIAALVSYAVGDDTTHLGLLSTVVALYTLVAYVGRGPGAIYLLVLVATDVFSTLLLDQPLFENLGVVFLVYSLAWISAEFNGARRAYDREVEARLSVAEDERDRRAVEAVAAERTRIARELHDVVAHAVSVMIVQADGASYTLRRDPDRAEAALGNISATGRQALSELRRTVALLRTESPDDVVPQYGTAALAKIVETMRSAGLAVQLEQSGDIDDIAPAVALGIHRLVQESLTNVLRHAGASPRARVTVRRRAHDVLVEIVDNGSGAGPVTSTGGGTGNGVLGMRERVTVLGGDLTVGRRRDGTWAVRAELPLELDS</sequence>
<keyword evidence="9" id="KW-1133">Transmembrane helix</keyword>
<dbReference type="Pfam" id="PF02518">
    <property type="entry name" value="HATPase_c"/>
    <property type="match status" value="1"/>
</dbReference>
<dbReference type="EMBL" id="BMCU01000002">
    <property type="protein sequence ID" value="GGG10340.1"/>
    <property type="molecule type" value="Genomic_DNA"/>
</dbReference>
<keyword evidence="4" id="KW-0808">Transferase</keyword>
<dbReference type="InterPro" id="IPR011712">
    <property type="entry name" value="Sig_transdc_His_kin_sub3_dim/P"/>
</dbReference>
<feature type="transmembrane region" description="Helical" evidence="9">
    <location>
        <begin position="132"/>
        <end position="149"/>
    </location>
</feature>
<dbReference type="Pfam" id="PF07730">
    <property type="entry name" value="HisKA_3"/>
    <property type="match status" value="1"/>
</dbReference>
<name>A0A917D5F0_9NOCA</name>
<evidence type="ECO:0000256" key="8">
    <source>
        <dbReference type="ARBA" id="ARBA00023012"/>
    </source>
</evidence>
<dbReference type="Pfam" id="PF23539">
    <property type="entry name" value="DUF7134"/>
    <property type="match status" value="1"/>
</dbReference>
<dbReference type="Proteomes" id="UP000654257">
    <property type="component" value="Unassembled WGS sequence"/>
</dbReference>
<evidence type="ECO:0000256" key="1">
    <source>
        <dbReference type="ARBA" id="ARBA00000085"/>
    </source>
</evidence>
<accession>A0A917D5F0</accession>
<keyword evidence="6 11" id="KW-0418">Kinase</keyword>
<dbReference type="GO" id="GO:0005524">
    <property type="term" value="F:ATP binding"/>
    <property type="evidence" value="ECO:0007669"/>
    <property type="project" value="UniProtKB-KW"/>
</dbReference>
<dbReference type="CDD" id="cd16917">
    <property type="entry name" value="HATPase_UhpB-NarQ-NarX-like"/>
    <property type="match status" value="1"/>
</dbReference>
<keyword evidence="12" id="KW-1185">Reference proteome</keyword>
<keyword evidence="9" id="KW-0472">Membrane</keyword>
<dbReference type="Gene3D" id="1.20.5.1930">
    <property type="match status" value="1"/>
</dbReference>
<feature type="transmembrane region" description="Helical" evidence="9">
    <location>
        <begin position="12"/>
        <end position="31"/>
    </location>
</feature>
<evidence type="ECO:0000256" key="3">
    <source>
        <dbReference type="ARBA" id="ARBA00022553"/>
    </source>
</evidence>
<dbReference type="PANTHER" id="PTHR24421:SF10">
    <property type="entry name" value="NITRATE_NITRITE SENSOR PROTEIN NARQ"/>
    <property type="match status" value="1"/>
</dbReference>
<dbReference type="GO" id="GO:0016020">
    <property type="term" value="C:membrane"/>
    <property type="evidence" value="ECO:0007669"/>
    <property type="project" value="InterPro"/>
</dbReference>
<dbReference type="Gene3D" id="3.30.565.10">
    <property type="entry name" value="Histidine kinase-like ATPase, C-terminal domain"/>
    <property type="match status" value="1"/>
</dbReference>
<evidence type="ECO:0000256" key="7">
    <source>
        <dbReference type="ARBA" id="ARBA00022840"/>
    </source>
</evidence>
<keyword evidence="3" id="KW-0597">Phosphoprotein</keyword>
<protein>
    <recommendedName>
        <fullName evidence="2">histidine kinase</fullName>
        <ecNumber evidence="2">2.7.13.3</ecNumber>
    </recommendedName>
</protein>
<evidence type="ECO:0000256" key="9">
    <source>
        <dbReference type="SAM" id="Phobius"/>
    </source>
</evidence>
<dbReference type="RefSeq" id="WP_188545125.1">
    <property type="nucleotide sequence ID" value="NZ_BMCU01000002.1"/>
</dbReference>
<organism evidence="11 12">
    <name type="scientific">Rhodococcoides trifolii</name>
    <dbReference type="NCBI Taxonomy" id="908250"/>
    <lineage>
        <taxon>Bacteria</taxon>
        <taxon>Bacillati</taxon>
        <taxon>Actinomycetota</taxon>
        <taxon>Actinomycetes</taxon>
        <taxon>Mycobacteriales</taxon>
        <taxon>Nocardiaceae</taxon>
        <taxon>Rhodococcoides</taxon>
    </lineage>
</organism>
<reference evidence="11" key="2">
    <citation type="submission" date="2020-09" db="EMBL/GenBank/DDBJ databases">
        <authorList>
            <person name="Sun Q."/>
            <person name="Sedlacek I."/>
        </authorList>
    </citation>
    <scope>NUCLEOTIDE SEQUENCE</scope>
    <source>
        <strain evidence="11">CCM 7905</strain>
    </source>
</reference>
<dbReference type="SMART" id="SM00387">
    <property type="entry name" value="HATPase_c"/>
    <property type="match status" value="1"/>
</dbReference>
<evidence type="ECO:0000259" key="10">
    <source>
        <dbReference type="SMART" id="SM00387"/>
    </source>
</evidence>
<comment type="caution">
    <text evidence="11">The sequence shown here is derived from an EMBL/GenBank/DDBJ whole genome shotgun (WGS) entry which is preliminary data.</text>
</comment>
<dbReference type="InterPro" id="IPR055558">
    <property type="entry name" value="DUF7134"/>
</dbReference>
<keyword evidence="7" id="KW-0067">ATP-binding</keyword>
<dbReference type="InterPro" id="IPR050482">
    <property type="entry name" value="Sensor_HK_TwoCompSys"/>
</dbReference>
<reference evidence="11" key="1">
    <citation type="journal article" date="2014" name="Int. J. Syst. Evol. Microbiol.">
        <title>Complete genome sequence of Corynebacterium casei LMG S-19264T (=DSM 44701T), isolated from a smear-ripened cheese.</title>
        <authorList>
            <consortium name="US DOE Joint Genome Institute (JGI-PGF)"/>
            <person name="Walter F."/>
            <person name="Albersmeier A."/>
            <person name="Kalinowski J."/>
            <person name="Ruckert C."/>
        </authorList>
    </citation>
    <scope>NUCLEOTIDE SEQUENCE</scope>
    <source>
        <strain evidence="11">CCM 7905</strain>
    </source>
</reference>
<feature type="transmembrane region" description="Helical" evidence="9">
    <location>
        <begin position="60"/>
        <end position="79"/>
    </location>
</feature>
<keyword evidence="9" id="KW-0812">Transmembrane</keyword>
<comment type="catalytic activity">
    <reaction evidence="1">
        <text>ATP + protein L-histidine = ADP + protein N-phospho-L-histidine.</text>
        <dbReference type="EC" id="2.7.13.3"/>
    </reaction>
</comment>
<dbReference type="AlphaFoldDB" id="A0A917D5F0"/>
<dbReference type="PANTHER" id="PTHR24421">
    <property type="entry name" value="NITRATE/NITRITE SENSOR PROTEIN NARX-RELATED"/>
    <property type="match status" value="1"/>
</dbReference>
<evidence type="ECO:0000256" key="5">
    <source>
        <dbReference type="ARBA" id="ARBA00022741"/>
    </source>
</evidence>
<feature type="domain" description="Histidine kinase/HSP90-like ATPase" evidence="10">
    <location>
        <begin position="289"/>
        <end position="385"/>
    </location>
</feature>
<evidence type="ECO:0000313" key="11">
    <source>
        <dbReference type="EMBL" id="GGG10340.1"/>
    </source>
</evidence>
<dbReference type="GO" id="GO:0046983">
    <property type="term" value="F:protein dimerization activity"/>
    <property type="evidence" value="ECO:0007669"/>
    <property type="project" value="InterPro"/>
</dbReference>
<proteinExistence type="predicted"/>
<evidence type="ECO:0000313" key="12">
    <source>
        <dbReference type="Proteomes" id="UP000654257"/>
    </source>
</evidence>
<evidence type="ECO:0000256" key="6">
    <source>
        <dbReference type="ARBA" id="ARBA00022777"/>
    </source>
</evidence>
<evidence type="ECO:0000256" key="4">
    <source>
        <dbReference type="ARBA" id="ARBA00022679"/>
    </source>
</evidence>
<evidence type="ECO:0000256" key="2">
    <source>
        <dbReference type="ARBA" id="ARBA00012438"/>
    </source>
</evidence>
<keyword evidence="8" id="KW-0902">Two-component regulatory system</keyword>